<keyword evidence="1" id="KW-0812">Transmembrane</keyword>
<sequence>MLNSTALTDGKPPTMIASTVTNTSFDQAAVAATQTPACPMLQFGEAEKVEHKGTIWWTSQDRAIIFASFYAGGLAATLASEVLNRYIGATKSVLYGGIANVIGTFFTPFVASQTNFGTFPIILLRFVMGFGQVI</sequence>
<dbReference type="InterPro" id="IPR036259">
    <property type="entry name" value="MFS_trans_sf"/>
</dbReference>
<name>A0A8R1DFG3_CAEJA</name>
<dbReference type="SUPFAM" id="SSF103473">
    <property type="entry name" value="MFS general substrate transporter"/>
    <property type="match status" value="1"/>
</dbReference>
<dbReference type="Gene3D" id="1.20.1250.20">
    <property type="entry name" value="MFS general substrate transporter like domains"/>
    <property type="match status" value="1"/>
</dbReference>
<keyword evidence="3" id="KW-1185">Reference proteome</keyword>
<evidence type="ECO:0000256" key="1">
    <source>
        <dbReference type="SAM" id="Phobius"/>
    </source>
</evidence>
<evidence type="ECO:0000313" key="2">
    <source>
        <dbReference type="EnsemblMetazoa" id="CJA00627.1"/>
    </source>
</evidence>
<dbReference type="EnsemblMetazoa" id="CJA00627.1">
    <property type="protein sequence ID" value="CJA00627.1"/>
    <property type="gene ID" value="WBGene00119831"/>
</dbReference>
<protein>
    <recommendedName>
        <fullName evidence="4">Major facilitator superfamily (MFS) profile domain-containing protein</fullName>
    </recommendedName>
</protein>
<feature type="transmembrane region" description="Helical" evidence="1">
    <location>
        <begin position="63"/>
        <end position="80"/>
    </location>
</feature>
<feature type="transmembrane region" description="Helical" evidence="1">
    <location>
        <begin position="92"/>
        <end position="110"/>
    </location>
</feature>
<evidence type="ECO:0008006" key="4">
    <source>
        <dbReference type="Google" id="ProtNLM"/>
    </source>
</evidence>
<evidence type="ECO:0000313" key="3">
    <source>
        <dbReference type="Proteomes" id="UP000005237"/>
    </source>
</evidence>
<dbReference type="Proteomes" id="UP000005237">
    <property type="component" value="Unassembled WGS sequence"/>
</dbReference>
<organism evidence="2 3">
    <name type="scientific">Caenorhabditis japonica</name>
    <dbReference type="NCBI Taxonomy" id="281687"/>
    <lineage>
        <taxon>Eukaryota</taxon>
        <taxon>Metazoa</taxon>
        <taxon>Ecdysozoa</taxon>
        <taxon>Nematoda</taxon>
        <taxon>Chromadorea</taxon>
        <taxon>Rhabditida</taxon>
        <taxon>Rhabditina</taxon>
        <taxon>Rhabditomorpha</taxon>
        <taxon>Rhabditoidea</taxon>
        <taxon>Rhabditidae</taxon>
        <taxon>Peloderinae</taxon>
        <taxon>Caenorhabditis</taxon>
    </lineage>
</organism>
<keyword evidence="1" id="KW-0472">Membrane</keyword>
<keyword evidence="1" id="KW-1133">Transmembrane helix</keyword>
<accession>A0A8R1DFG3</accession>
<proteinExistence type="predicted"/>
<reference evidence="2" key="2">
    <citation type="submission" date="2022-06" db="UniProtKB">
        <authorList>
            <consortium name="EnsemblMetazoa"/>
        </authorList>
    </citation>
    <scope>IDENTIFICATION</scope>
    <source>
        <strain evidence="2">DF5081</strain>
    </source>
</reference>
<reference evidence="3" key="1">
    <citation type="submission" date="2010-08" db="EMBL/GenBank/DDBJ databases">
        <authorList>
            <consortium name="Caenorhabditis japonica Sequencing Consortium"/>
            <person name="Wilson R.K."/>
        </authorList>
    </citation>
    <scope>NUCLEOTIDE SEQUENCE [LARGE SCALE GENOMIC DNA]</scope>
    <source>
        <strain evidence="3">DF5081</strain>
    </source>
</reference>
<dbReference type="AlphaFoldDB" id="A0A8R1DFG3"/>